<dbReference type="AlphaFoldDB" id="A0A1M6NWR7"/>
<evidence type="ECO:0000256" key="10">
    <source>
        <dbReference type="ARBA" id="ARBA00022624"/>
    </source>
</evidence>
<dbReference type="PROSITE" id="PS00165">
    <property type="entry name" value="DEHYDRATASE_SER_THR"/>
    <property type="match status" value="1"/>
</dbReference>
<evidence type="ECO:0000256" key="6">
    <source>
        <dbReference type="ARBA" id="ARBA00011447"/>
    </source>
</evidence>
<keyword evidence="11" id="KW-0663">Pyridoxal phosphate</keyword>
<comment type="similarity">
    <text evidence="5">Belongs to the serine/threonine dehydratase family.</text>
</comment>
<reference evidence="17" key="1">
    <citation type="submission" date="2016-11" db="EMBL/GenBank/DDBJ databases">
        <authorList>
            <person name="Varghese N."/>
            <person name="Submissions S."/>
        </authorList>
    </citation>
    <scope>NUCLEOTIDE SEQUENCE [LARGE SCALE GENOMIC DNA]</scope>
    <source>
        <strain evidence="17">DSM 17957</strain>
    </source>
</reference>
<evidence type="ECO:0000256" key="4">
    <source>
        <dbReference type="ARBA" id="ARBA00004958"/>
    </source>
</evidence>
<dbReference type="FunFam" id="3.40.50.1100:FF:000007">
    <property type="entry name" value="L-threonine dehydratase catabolic TdcB"/>
    <property type="match status" value="1"/>
</dbReference>
<evidence type="ECO:0000256" key="11">
    <source>
        <dbReference type="ARBA" id="ARBA00022898"/>
    </source>
</evidence>
<comment type="pathway">
    <text evidence="4">Amino-acid degradation; L-threonine degradation via propanoate pathway; propanoate from L-threonine: step 1/4.</text>
</comment>
<dbReference type="Gene3D" id="3.40.50.1100">
    <property type="match status" value="2"/>
</dbReference>
<dbReference type="GO" id="GO:0030170">
    <property type="term" value="F:pyridoxal phosphate binding"/>
    <property type="evidence" value="ECO:0007669"/>
    <property type="project" value="InterPro"/>
</dbReference>
<dbReference type="EC" id="4.3.1.19" evidence="7"/>
<dbReference type="GO" id="GO:0009097">
    <property type="term" value="P:isoleucine biosynthetic process"/>
    <property type="evidence" value="ECO:0007669"/>
    <property type="project" value="UniProtKB-UniPathway"/>
</dbReference>
<dbReference type="InterPro" id="IPR002912">
    <property type="entry name" value="ACT_dom"/>
</dbReference>
<evidence type="ECO:0000256" key="13">
    <source>
        <dbReference type="ARBA" id="ARBA00025527"/>
    </source>
</evidence>
<proteinExistence type="inferred from homology"/>
<dbReference type="InterPro" id="IPR000634">
    <property type="entry name" value="Ser/Thr_deHydtase_PyrdxlP-BS"/>
</dbReference>
<gene>
    <name evidence="16" type="ORF">SAMN02745975_03423</name>
</gene>
<dbReference type="CDD" id="cd01562">
    <property type="entry name" value="Thr-dehyd"/>
    <property type="match status" value="1"/>
</dbReference>
<organism evidence="16 17">
    <name type="scientific">Geosporobacter subterraneus DSM 17957</name>
    <dbReference type="NCBI Taxonomy" id="1121919"/>
    <lineage>
        <taxon>Bacteria</taxon>
        <taxon>Bacillati</taxon>
        <taxon>Bacillota</taxon>
        <taxon>Clostridia</taxon>
        <taxon>Peptostreptococcales</taxon>
        <taxon>Thermotaleaceae</taxon>
        <taxon>Geosporobacter</taxon>
    </lineage>
</organism>
<dbReference type="InterPro" id="IPR005789">
    <property type="entry name" value="Thr_deHydtase_catblc"/>
</dbReference>
<keyword evidence="17" id="KW-1185">Reference proteome</keyword>
<evidence type="ECO:0000256" key="7">
    <source>
        <dbReference type="ARBA" id="ARBA00012096"/>
    </source>
</evidence>
<dbReference type="EMBL" id="FQZV01000061">
    <property type="protein sequence ID" value="SHK00189.1"/>
    <property type="molecule type" value="Genomic_DNA"/>
</dbReference>
<dbReference type="PANTHER" id="PTHR48078">
    <property type="entry name" value="THREONINE DEHYDRATASE, MITOCHONDRIAL-RELATED"/>
    <property type="match status" value="1"/>
</dbReference>
<comment type="cofactor">
    <cofactor evidence="2">
        <name>pyridoxal 5'-phosphate</name>
        <dbReference type="ChEBI" id="CHEBI:597326"/>
    </cofactor>
</comment>
<evidence type="ECO:0000259" key="15">
    <source>
        <dbReference type="PROSITE" id="PS51671"/>
    </source>
</evidence>
<dbReference type="OrthoDB" id="9811476at2"/>
<dbReference type="GO" id="GO:0070689">
    <property type="term" value="P:L-threonine catabolic process to propionate"/>
    <property type="evidence" value="ECO:0007669"/>
    <property type="project" value="UniProtKB-UniPathway"/>
</dbReference>
<dbReference type="CDD" id="cd04886">
    <property type="entry name" value="ACT_ThrD-II-like"/>
    <property type="match status" value="1"/>
</dbReference>
<evidence type="ECO:0000256" key="8">
    <source>
        <dbReference type="ARBA" id="ARBA00022248"/>
    </source>
</evidence>
<dbReference type="Proteomes" id="UP000184536">
    <property type="component" value="Unassembled WGS sequence"/>
</dbReference>
<dbReference type="NCBIfam" id="TIGR01127">
    <property type="entry name" value="ilvA_1Cterm"/>
    <property type="match status" value="1"/>
</dbReference>
<feature type="domain" description="ACT" evidence="15">
    <location>
        <begin position="339"/>
        <end position="414"/>
    </location>
</feature>
<dbReference type="UniPathway" id="UPA00047">
    <property type="reaction ID" value="UER00054"/>
</dbReference>
<comment type="subunit">
    <text evidence="6">In the native structure, TdcB is in a dimeric form, whereas in the TdcB-AMP complex, it exists in a tetrameric form (dimer of dimers).</text>
</comment>
<evidence type="ECO:0000256" key="5">
    <source>
        <dbReference type="ARBA" id="ARBA00010869"/>
    </source>
</evidence>
<dbReference type="Pfam" id="PF00291">
    <property type="entry name" value="PALP"/>
    <property type="match status" value="1"/>
</dbReference>
<keyword evidence="12" id="KW-0456">Lyase</keyword>
<dbReference type="GO" id="GO:0006565">
    <property type="term" value="P:L-serine catabolic process"/>
    <property type="evidence" value="ECO:0007669"/>
    <property type="project" value="TreeGrafter"/>
</dbReference>
<evidence type="ECO:0000313" key="17">
    <source>
        <dbReference type="Proteomes" id="UP000184536"/>
    </source>
</evidence>
<dbReference type="InterPro" id="IPR045865">
    <property type="entry name" value="ACT-like_dom_sf"/>
</dbReference>
<keyword evidence="9" id="KW-0021">Allosteric enzyme</keyword>
<evidence type="ECO:0000256" key="14">
    <source>
        <dbReference type="ARBA" id="ARBA00031427"/>
    </source>
</evidence>
<evidence type="ECO:0000256" key="2">
    <source>
        <dbReference type="ARBA" id="ARBA00001933"/>
    </source>
</evidence>
<dbReference type="SUPFAM" id="SSF55021">
    <property type="entry name" value="ACT-like"/>
    <property type="match status" value="1"/>
</dbReference>
<protein>
    <recommendedName>
        <fullName evidence="8">L-threonine dehydratase catabolic TdcB</fullName>
        <ecNumber evidence="7">4.3.1.19</ecNumber>
    </recommendedName>
    <alternativeName>
        <fullName evidence="14">Threonine deaminase</fullName>
    </alternativeName>
</protein>
<dbReference type="GO" id="GO:0003941">
    <property type="term" value="F:L-serine ammonia-lyase activity"/>
    <property type="evidence" value="ECO:0007669"/>
    <property type="project" value="TreeGrafter"/>
</dbReference>
<accession>A0A1M6NWR7</accession>
<keyword evidence="10" id="KW-0412">Isoleucine biosynthesis</keyword>
<evidence type="ECO:0000256" key="9">
    <source>
        <dbReference type="ARBA" id="ARBA00022533"/>
    </source>
</evidence>
<dbReference type="RefSeq" id="WP_110942411.1">
    <property type="nucleotide sequence ID" value="NZ_FQZV01000061.1"/>
</dbReference>
<dbReference type="InterPro" id="IPR001926">
    <property type="entry name" value="TrpB-like_PALP"/>
</dbReference>
<dbReference type="SUPFAM" id="SSF53686">
    <property type="entry name" value="Tryptophan synthase beta subunit-like PLP-dependent enzymes"/>
    <property type="match status" value="1"/>
</dbReference>
<dbReference type="InterPro" id="IPR050147">
    <property type="entry name" value="Ser/Thr_Dehydratase"/>
</dbReference>
<dbReference type="STRING" id="1121919.SAMN02745975_03423"/>
<dbReference type="PROSITE" id="PS51671">
    <property type="entry name" value="ACT"/>
    <property type="match status" value="1"/>
</dbReference>
<name>A0A1M6NWR7_9FIRM</name>
<evidence type="ECO:0000256" key="3">
    <source>
        <dbReference type="ARBA" id="ARBA00004810"/>
    </source>
</evidence>
<dbReference type="InterPro" id="IPR036052">
    <property type="entry name" value="TrpB-like_PALP_sf"/>
</dbReference>
<evidence type="ECO:0000313" key="16">
    <source>
        <dbReference type="EMBL" id="SHK00189.1"/>
    </source>
</evidence>
<dbReference type="UniPathway" id="UPA00052">
    <property type="reaction ID" value="UER00507"/>
</dbReference>
<evidence type="ECO:0000256" key="12">
    <source>
        <dbReference type="ARBA" id="ARBA00023239"/>
    </source>
</evidence>
<comment type="pathway">
    <text evidence="3">Amino-acid biosynthesis; L-isoleucine biosynthesis; 2-oxobutanoate from L-threonine: step 1/1.</text>
</comment>
<evidence type="ECO:0000256" key="1">
    <source>
        <dbReference type="ARBA" id="ARBA00001274"/>
    </source>
</evidence>
<dbReference type="InterPro" id="IPR044561">
    <property type="entry name" value="ACT_ThrD-II-like"/>
</dbReference>
<keyword evidence="10" id="KW-0028">Amino-acid biosynthesis</keyword>
<dbReference type="PANTHER" id="PTHR48078:SF6">
    <property type="entry name" value="L-THREONINE DEHYDRATASE CATABOLIC TDCB"/>
    <property type="match status" value="1"/>
</dbReference>
<dbReference type="Gene3D" id="3.30.70.260">
    <property type="match status" value="1"/>
</dbReference>
<comment type="function">
    <text evidence="13">Catalyzes the anaerobic formation of alpha-ketobutyrate and ammonia from threonine in a two-step reaction. The first step involved a dehydration of threonine and a production of enamine intermediates (aminocrotonate), which tautomerizes to its imine form (iminobutyrate). Both intermediates are unstable and short-lived. The second step is the nonenzymatic hydrolysis of the enamine/imine intermediates to form 2-ketobutyrate and free ammonia. In the low water environment of the cell, the second step is accelerated by RidA.</text>
</comment>
<dbReference type="GO" id="GO:0004794">
    <property type="term" value="F:threonine deaminase activity"/>
    <property type="evidence" value="ECO:0007669"/>
    <property type="project" value="UniProtKB-EC"/>
</dbReference>
<comment type="catalytic activity">
    <reaction evidence="1">
        <text>L-threonine = 2-oxobutanoate + NH4(+)</text>
        <dbReference type="Rhea" id="RHEA:22108"/>
        <dbReference type="ChEBI" id="CHEBI:16763"/>
        <dbReference type="ChEBI" id="CHEBI:28938"/>
        <dbReference type="ChEBI" id="CHEBI:57926"/>
        <dbReference type="EC" id="4.3.1.19"/>
    </reaction>
</comment>
<sequence>MSNASYSTQVQLDDGADSLQFAAARDRLKDVVEETKLLYSSVFSSESGNTVYIKPENLQKTGAFKIRGAYNKISKLSLRERQKGLISSSAGNHAQGVAYAAQQLGVSATLVMPKTTPLIKVEATRSYGAQVVLSGDCYDEAYAEALRLQKEHQYLFVHPFNDLDVIEGQGTIGLEILDELENVDCILVPIGGGGLIAGIAAAVKSLRPDIKIIGVEPEGAKAMKLSMDNNKLTYLNTVDTIADGVAVKKPGDLTFSIIKDYVDEIVTVSDFDIMEAFLLLLEKHKLIGENAGVLSLAGLKKIQEKDKNIVCVVSGGNIDVLTISSLINRGLVSRGRIFCFSVDLPDKPGELLRISEILAKLNANVIKLNHNQFKSLDRLMDVQLEVTVETNGHKHIDQIVSEMHQAGYEIERVY</sequence>
<keyword evidence="10" id="KW-0100">Branched-chain amino acid biosynthesis</keyword>